<reference evidence="4 5" key="1">
    <citation type="submission" date="2014-02" db="EMBL/GenBank/DDBJ databases">
        <title>The small core and large imbalanced accessory genome model reveals a collaborative survival strategy of Sorangium cellulosum strains in nature.</title>
        <authorList>
            <person name="Han K."/>
            <person name="Peng R."/>
            <person name="Blom J."/>
            <person name="Li Y.-Z."/>
        </authorList>
    </citation>
    <scope>NUCLEOTIDE SEQUENCE [LARGE SCALE GENOMIC DNA]</scope>
    <source>
        <strain evidence="4 5">So0149</strain>
    </source>
</reference>
<dbReference type="InterPro" id="IPR034075">
    <property type="entry name" value="Glr3161-like_dom"/>
</dbReference>
<dbReference type="GO" id="GO:0004252">
    <property type="term" value="F:serine-type endopeptidase activity"/>
    <property type="evidence" value="ECO:0007669"/>
    <property type="project" value="InterPro"/>
</dbReference>
<organism evidence="4 5">
    <name type="scientific">Sorangium cellulosum</name>
    <name type="common">Polyangium cellulosum</name>
    <dbReference type="NCBI Taxonomy" id="56"/>
    <lineage>
        <taxon>Bacteria</taxon>
        <taxon>Pseudomonadati</taxon>
        <taxon>Myxococcota</taxon>
        <taxon>Polyangia</taxon>
        <taxon>Polyangiales</taxon>
        <taxon>Polyangiaceae</taxon>
        <taxon>Sorangium</taxon>
    </lineage>
</organism>
<proteinExistence type="predicted"/>
<dbReference type="PROSITE" id="PS00138">
    <property type="entry name" value="SUBTILASE_SER"/>
    <property type="match status" value="1"/>
</dbReference>
<dbReference type="Gene3D" id="3.40.50.200">
    <property type="entry name" value="Peptidase S8/S53 domain"/>
    <property type="match status" value="2"/>
</dbReference>
<comment type="caution">
    <text evidence="4">The sequence shown here is derived from an EMBL/GenBank/DDBJ whole genome shotgun (WGS) entry which is preliminary data.</text>
</comment>
<dbReference type="PRINTS" id="PR00723">
    <property type="entry name" value="SUBTILISIN"/>
</dbReference>
<dbReference type="GO" id="GO:0006508">
    <property type="term" value="P:proteolysis"/>
    <property type="evidence" value="ECO:0007669"/>
    <property type="project" value="UniProtKB-KW"/>
</dbReference>
<dbReference type="AlphaFoldDB" id="A0A150T435"/>
<protein>
    <recommendedName>
        <fullName evidence="6">Peptidase S8/S53 domain-containing protein</fullName>
    </recommendedName>
</protein>
<gene>
    <name evidence="4" type="ORF">BE18_51615</name>
</gene>
<keyword evidence="1" id="KW-0645">Protease</keyword>
<dbReference type="InterPro" id="IPR036852">
    <property type="entry name" value="Peptidase_S8/S53_dom_sf"/>
</dbReference>
<evidence type="ECO:0000256" key="2">
    <source>
        <dbReference type="ARBA" id="ARBA00022801"/>
    </source>
</evidence>
<evidence type="ECO:0000256" key="3">
    <source>
        <dbReference type="ARBA" id="ARBA00022825"/>
    </source>
</evidence>
<dbReference type="PROSITE" id="PS51257">
    <property type="entry name" value="PROKAR_LIPOPROTEIN"/>
    <property type="match status" value="1"/>
</dbReference>
<dbReference type="InterPro" id="IPR015500">
    <property type="entry name" value="Peptidase_S8_subtilisin-rel"/>
</dbReference>
<dbReference type="Proteomes" id="UP000075515">
    <property type="component" value="Unassembled WGS sequence"/>
</dbReference>
<evidence type="ECO:0000313" key="4">
    <source>
        <dbReference type="EMBL" id="KYF99388.1"/>
    </source>
</evidence>
<accession>A0A150T435</accession>
<sequence length="664" mass="70932">MKLWGISACALSMVLIGCVGEPSWEEEETDPQQTAEALHECKGDLTSGPGAKLGPHLLALQRAAAAHPSADDAAFARKFPALRVHDGHVAVSAYGDDGAALAAQLAREGMLDARVHGESVSGRVPIARLGAIAAMRDLWFMKPTMATTQAGLVTTQGDRSLRSDIARARFGVDGRGVRVGVLSDSFDCRHEPLFPGQMFTDAAEDIRNDDLPRDTVVLQDVDRTTLPNCRDEGRAMMQVIHDVAPGASLSFHTAAIGEDDFAAGIVELADNGAEIIVDDIIYFDEPMFEDGRVADAVDDVVKRGVAYFSAAGNVERQSYQSRFRDSGRVGECGGQRHDFDPGPRVDVLQRVSASAESNTIVAFNWDQPSLSANGRRGSQSDLDLVFYHMNGERVEECTMDPAQVVCQTAGTADNLGRDAVEVAVLVNGSGVAMEFQIGIELIAGPKPDLMKYVWIEREGTFEVEEFDTRSSTMYGHLNAAGAEAVGAAAWFQTEEWGPLNPACVPACLESFSSVGGTPILFDDRGRRLPIPEVRLKPGVTGPDGGNTTFFFAPITVEIPGSTEPDRFPNFFGTSASAPHVAAVAALMLDARARDVAAGTSILGAHRLPPSLVYLVLRLTAEDMRLRDLGGEIGPVPVEGAPGFDFETGFGFVDAVSALRVVLSL</sequence>
<evidence type="ECO:0008006" key="6">
    <source>
        <dbReference type="Google" id="ProtNLM"/>
    </source>
</evidence>
<evidence type="ECO:0000313" key="5">
    <source>
        <dbReference type="Proteomes" id="UP000075515"/>
    </source>
</evidence>
<dbReference type="InterPro" id="IPR023828">
    <property type="entry name" value="Peptidase_S8_Ser-AS"/>
</dbReference>
<dbReference type="SUPFAM" id="SSF52743">
    <property type="entry name" value="Subtilisin-like"/>
    <property type="match status" value="1"/>
</dbReference>
<keyword evidence="2" id="KW-0378">Hydrolase</keyword>
<keyword evidence="3" id="KW-0720">Serine protease</keyword>
<dbReference type="CDD" id="cd05562">
    <property type="entry name" value="Peptidases_S53_like"/>
    <property type="match status" value="1"/>
</dbReference>
<name>A0A150T435_SORCE</name>
<evidence type="ECO:0000256" key="1">
    <source>
        <dbReference type="ARBA" id="ARBA00022670"/>
    </source>
</evidence>
<dbReference type="EMBL" id="JEMC01001132">
    <property type="protein sequence ID" value="KYF99388.1"/>
    <property type="molecule type" value="Genomic_DNA"/>
</dbReference>